<name>A0A0E9W4P4_ANGAN</name>
<organism evidence="1">
    <name type="scientific">Anguilla anguilla</name>
    <name type="common">European freshwater eel</name>
    <name type="synonym">Muraena anguilla</name>
    <dbReference type="NCBI Taxonomy" id="7936"/>
    <lineage>
        <taxon>Eukaryota</taxon>
        <taxon>Metazoa</taxon>
        <taxon>Chordata</taxon>
        <taxon>Craniata</taxon>
        <taxon>Vertebrata</taxon>
        <taxon>Euteleostomi</taxon>
        <taxon>Actinopterygii</taxon>
        <taxon>Neopterygii</taxon>
        <taxon>Teleostei</taxon>
        <taxon>Anguilliformes</taxon>
        <taxon>Anguillidae</taxon>
        <taxon>Anguilla</taxon>
    </lineage>
</organism>
<dbReference type="EMBL" id="GBXM01023265">
    <property type="protein sequence ID" value="JAH85312.1"/>
    <property type="molecule type" value="Transcribed_RNA"/>
</dbReference>
<sequence>MSTHKMHSPWAGLCSMVPTRAYYRKLQYAHLFSCS</sequence>
<proteinExistence type="predicted"/>
<protein>
    <submittedName>
        <fullName evidence="1">Uncharacterized protein</fullName>
    </submittedName>
</protein>
<accession>A0A0E9W4P4</accession>
<reference evidence="1" key="2">
    <citation type="journal article" date="2015" name="Fish Shellfish Immunol.">
        <title>Early steps in the European eel (Anguilla anguilla)-Vibrio vulnificus interaction in the gills: Role of the RtxA13 toxin.</title>
        <authorList>
            <person name="Callol A."/>
            <person name="Pajuelo D."/>
            <person name="Ebbesson L."/>
            <person name="Teles M."/>
            <person name="MacKenzie S."/>
            <person name="Amaro C."/>
        </authorList>
    </citation>
    <scope>NUCLEOTIDE SEQUENCE</scope>
</reference>
<reference evidence="1" key="1">
    <citation type="submission" date="2014-11" db="EMBL/GenBank/DDBJ databases">
        <authorList>
            <person name="Amaro Gonzalez C."/>
        </authorList>
    </citation>
    <scope>NUCLEOTIDE SEQUENCE</scope>
</reference>
<evidence type="ECO:0000313" key="1">
    <source>
        <dbReference type="EMBL" id="JAH85312.1"/>
    </source>
</evidence>
<dbReference type="AlphaFoldDB" id="A0A0E9W4P4"/>